<organism evidence="1 2">
    <name type="scientific">Longispora fulva</name>
    <dbReference type="NCBI Taxonomy" id="619741"/>
    <lineage>
        <taxon>Bacteria</taxon>
        <taxon>Bacillati</taxon>
        <taxon>Actinomycetota</taxon>
        <taxon>Actinomycetes</taxon>
        <taxon>Micromonosporales</taxon>
        <taxon>Micromonosporaceae</taxon>
        <taxon>Longispora</taxon>
    </lineage>
</organism>
<dbReference type="InterPro" id="IPR046179">
    <property type="entry name" value="DUF6188"/>
</dbReference>
<protein>
    <submittedName>
        <fullName evidence="1">Uncharacterized protein</fullName>
    </submittedName>
</protein>
<dbReference type="AlphaFoldDB" id="A0A8J7GQH6"/>
<comment type="caution">
    <text evidence="1">The sequence shown here is derived from an EMBL/GenBank/DDBJ whole genome shotgun (WGS) entry which is preliminary data.</text>
</comment>
<dbReference type="RefSeq" id="WP_197003230.1">
    <property type="nucleotide sequence ID" value="NZ_BONS01000039.1"/>
</dbReference>
<proteinExistence type="predicted"/>
<name>A0A8J7GQH6_9ACTN</name>
<dbReference type="Proteomes" id="UP000622552">
    <property type="component" value="Unassembled WGS sequence"/>
</dbReference>
<dbReference type="EMBL" id="JADOUF010000001">
    <property type="protein sequence ID" value="MBG6136228.1"/>
    <property type="molecule type" value="Genomic_DNA"/>
</dbReference>
<keyword evidence="2" id="KW-1185">Reference proteome</keyword>
<accession>A0A8J7GQH6</accession>
<gene>
    <name evidence="1" type="ORF">IW245_002422</name>
</gene>
<sequence length="137" mass="14931">MIEPTALVEHDDRWLLPFRGSQVEQIRVSHQLILILDCGAEVTIEAPATLTHGPAWSPTAQPVELVPERQDVAAALPLFGNRVLSSVVFKTGSLRLVFDSGLHLNVKPAPDFEAWSVTGPADLRLVCMSAGDLAIWQ</sequence>
<dbReference type="Pfam" id="PF19686">
    <property type="entry name" value="DUF6188"/>
    <property type="match status" value="1"/>
</dbReference>
<evidence type="ECO:0000313" key="2">
    <source>
        <dbReference type="Proteomes" id="UP000622552"/>
    </source>
</evidence>
<reference evidence="1" key="1">
    <citation type="submission" date="2020-11" db="EMBL/GenBank/DDBJ databases">
        <title>Sequencing the genomes of 1000 actinobacteria strains.</title>
        <authorList>
            <person name="Klenk H.-P."/>
        </authorList>
    </citation>
    <scope>NUCLEOTIDE SEQUENCE</scope>
    <source>
        <strain evidence="1">DSM 45356</strain>
    </source>
</reference>
<evidence type="ECO:0000313" key="1">
    <source>
        <dbReference type="EMBL" id="MBG6136228.1"/>
    </source>
</evidence>